<evidence type="ECO:0000256" key="1">
    <source>
        <dbReference type="ARBA" id="ARBA00004651"/>
    </source>
</evidence>
<feature type="transmembrane region" description="Helical" evidence="6">
    <location>
        <begin position="289"/>
        <end position="315"/>
    </location>
</feature>
<gene>
    <name evidence="7" type="ORF">CAL20_11105</name>
</gene>
<dbReference type="Proteomes" id="UP000216885">
    <property type="component" value="Unassembled WGS sequence"/>
</dbReference>
<comment type="subcellular location">
    <subcellularLocation>
        <location evidence="1">Cell membrane</location>
        <topology evidence="1">Multi-pass membrane protein</topology>
    </subcellularLocation>
</comment>
<evidence type="ECO:0000256" key="4">
    <source>
        <dbReference type="ARBA" id="ARBA00022989"/>
    </source>
</evidence>
<dbReference type="EMBL" id="NEVQ01000013">
    <property type="protein sequence ID" value="OZI55996.1"/>
    <property type="molecule type" value="Genomic_DNA"/>
</dbReference>
<dbReference type="GO" id="GO:0005886">
    <property type="term" value="C:plasma membrane"/>
    <property type="evidence" value="ECO:0007669"/>
    <property type="project" value="UniProtKB-SubCell"/>
</dbReference>
<keyword evidence="8" id="KW-1185">Reference proteome</keyword>
<feature type="transmembrane region" description="Helical" evidence="6">
    <location>
        <begin position="176"/>
        <end position="199"/>
    </location>
</feature>
<keyword evidence="3 6" id="KW-0812">Transmembrane</keyword>
<proteinExistence type="predicted"/>
<evidence type="ECO:0000256" key="2">
    <source>
        <dbReference type="ARBA" id="ARBA00022475"/>
    </source>
</evidence>
<protein>
    <recommendedName>
        <fullName evidence="9">Lysylphosphatidylglycerol synthetase family protein</fullName>
    </recommendedName>
</protein>
<feature type="transmembrane region" description="Helical" evidence="6">
    <location>
        <begin position="24"/>
        <end position="44"/>
    </location>
</feature>
<organism evidence="7 8">
    <name type="scientific">Bordetella genomosp. 4</name>
    <dbReference type="NCBI Taxonomy" id="463044"/>
    <lineage>
        <taxon>Bacteria</taxon>
        <taxon>Pseudomonadati</taxon>
        <taxon>Pseudomonadota</taxon>
        <taxon>Betaproteobacteria</taxon>
        <taxon>Burkholderiales</taxon>
        <taxon>Alcaligenaceae</taxon>
        <taxon>Bordetella</taxon>
    </lineage>
</organism>
<dbReference type="InterPro" id="IPR022791">
    <property type="entry name" value="L-PG_synthase/AglD"/>
</dbReference>
<sequence length="331" mass="36069">MDTFRLRTTRRRWTRISPRARRSIGRWLAVLILAVVAGMLYYLARDVDWPGVWKAVRALPRPTIALAIAVALGGYLAYSLMDVLGRRYIGHKLPLFSVAGIAMLSYALNLNLGMLLGGFATRLRLYLRLGCRKSVPTRVALFSALSNWIGFGWVAGALFVSGAVPLPQTIAWGEDGLRVVGLVLLALSGAYVLACLKYPGRTWMVRRWRIVLPGARMALAQSLSAVLSWGLMGLVLYVVLQGRVPYAAALGVLLYASVAALVVRVPGGLGTTEAITVAALGKYLPPVDILGAVLIYRAVYFLLPLAVALLAFGVVEAKWSIRRRESRPSPQ</sequence>
<evidence type="ECO:0000313" key="7">
    <source>
        <dbReference type="EMBL" id="OZI55996.1"/>
    </source>
</evidence>
<accession>A0A261U206</accession>
<feature type="transmembrane region" description="Helical" evidence="6">
    <location>
        <begin position="139"/>
        <end position="164"/>
    </location>
</feature>
<feature type="transmembrane region" description="Helical" evidence="6">
    <location>
        <begin position="93"/>
        <end position="119"/>
    </location>
</feature>
<feature type="transmembrane region" description="Helical" evidence="6">
    <location>
        <begin position="219"/>
        <end position="240"/>
    </location>
</feature>
<keyword evidence="4 6" id="KW-1133">Transmembrane helix</keyword>
<keyword evidence="2" id="KW-1003">Cell membrane</keyword>
<feature type="transmembrane region" description="Helical" evidence="6">
    <location>
        <begin position="247"/>
        <end position="269"/>
    </location>
</feature>
<comment type="caution">
    <text evidence="7">The sequence shown here is derived from an EMBL/GenBank/DDBJ whole genome shotgun (WGS) entry which is preliminary data.</text>
</comment>
<dbReference type="Pfam" id="PF03706">
    <property type="entry name" value="LPG_synthase_TM"/>
    <property type="match status" value="1"/>
</dbReference>
<reference evidence="7 8" key="1">
    <citation type="submission" date="2017-05" db="EMBL/GenBank/DDBJ databases">
        <title>Complete and WGS of Bordetella genogroups.</title>
        <authorList>
            <person name="Spilker T."/>
            <person name="LiPuma J."/>
        </authorList>
    </citation>
    <scope>NUCLEOTIDE SEQUENCE [LARGE SCALE GENOMIC DNA]</scope>
    <source>
        <strain evidence="7 8">AU9919</strain>
    </source>
</reference>
<keyword evidence="5 6" id="KW-0472">Membrane</keyword>
<evidence type="ECO:0000256" key="6">
    <source>
        <dbReference type="SAM" id="Phobius"/>
    </source>
</evidence>
<evidence type="ECO:0008006" key="9">
    <source>
        <dbReference type="Google" id="ProtNLM"/>
    </source>
</evidence>
<feature type="transmembrane region" description="Helical" evidence="6">
    <location>
        <begin position="64"/>
        <end position="81"/>
    </location>
</feature>
<name>A0A261U206_9BORD</name>
<evidence type="ECO:0000313" key="8">
    <source>
        <dbReference type="Proteomes" id="UP000216885"/>
    </source>
</evidence>
<evidence type="ECO:0000256" key="5">
    <source>
        <dbReference type="ARBA" id="ARBA00023136"/>
    </source>
</evidence>
<dbReference type="AlphaFoldDB" id="A0A261U206"/>
<evidence type="ECO:0000256" key="3">
    <source>
        <dbReference type="ARBA" id="ARBA00022692"/>
    </source>
</evidence>